<reference evidence="4 5" key="1">
    <citation type="journal article" date="2019" name="Nat. Microbiol.">
        <title>Mediterranean grassland soil C-N compound turnover is dependent on rainfall and depth, and is mediated by genomically divergent microorganisms.</title>
        <authorList>
            <person name="Diamond S."/>
            <person name="Andeer P.F."/>
            <person name="Li Z."/>
            <person name="Crits-Christoph A."/>
            <person name="Burstein D."/>
            <person name="Anantharaman K."/>
            <person name="Lane K.R."/>
            <person name="Thomas B.C."/>
            <person name="Pan C."/>
            <person name="Northen T.R."/>
            <person name="Banfield J.F."/>
        </authorList>
    </citation>
    <scope>NUCLEOTIDE SEQUENCE [LARGE SCALE GENOMIC DNA]</scope>
    <source>
        <strain evidence="4">WS_8</strain>
    </source>
</reference>
<feature type="domain" description="NAD-dependent epimerase/dehydratase" evidence="2">
    <location>
        <begin position="75"/>
        <end position="285"/>
    </location>
</feature>
<name>A0A538TFZ1_UNCEI</name>
<evidence type="ECO:0000259" key="2">
    <source>
        <dbReference type="Pfam" id="PF01370"/>
    </source>
</evidence>
<dbReference type="SUPFAM" id="SSF51735">
    <property type="entry name" value="NAD(P)-binding Rossmann-fold domains"/>
    <property type="match status" value="1"/>
</dbReference>
<dbReference type="PANTHER" id="PTHR11092:SF0">
    <property type="entry name" value="EPIMERASE FAMILY PROTEIN SDR39U1"/>
    <property type="match status" value="1"/>
</dbReference>
<feature type="non-terminal residue" evidence="4">
    <location>
        <position position="1"/>
    </location>
</feature>
<dbReference type="EMBL" id="VBOY01000130">
    <property type="protein sequence ID" value="TMQ62538.1"/>
    <property type="molecule type" value="Genomic_DNA"/>
</dbReference>
<comment type="similarity">
    <text evidence="1">Belongs to the NAD(P)-dependent epimerase/dehydratase family. SDR39U1 subfamily.</text>
</comment>
<proteinExistence type="inferred from homology"/>
<dbReference type="InterPro" id="IPR013549">
    <property type="entry name" value="DUF1731"/>
</dbReference>
<evidence type="ECO:0000313" key="5">
    <source>
        <dbReference type="Proteomes" id="UP000316609"/>
    </source>
</evidence>
<accession>A0A538TFZ1</accession>
<dbReference type="InterPro" id="IPR001509">
    <property type="entry name" value="Epimerase_deHydtase"/>
</dbReference>
<sequence length="377" mass="40863">DRQVSGPFARYQHTHTFEPDGDRCTLEDRIDYELTPLGRLVAPVVEAELAALFAWRHRVTSLDLERLLGDARPTVVVTGASGMIGRELVAFLSTQGCRVRRLVRRRPREAAEIEWDPARGVLDPATLAGIDAVVHLSGAGLAEARWTAARKRELVDSRLLSTQLLAHALAAMPRKPAVLVSASAIGWYGDRGDEPLDEGSAPGEGFLADLAARWEAAARPAAEAGVRVVHPRFGMVLWPRGGSLGRLVAPTRWGVGGPLGSGRQWWSWVTLHDLLDMVLRAIIEPKLRGPFNAVAPEPTRQGQFAQVLGRVLRRPSLVSAPAFALRALLGRGLADGVVLASHRVQPLVLEASGFPYRDPRLDHALAVLLGRAPAEVP</sequence>
<dbReference type="Gene3D" id="3.30.530.20">
    <property type="match status" value="1"/>
</dbReference>
<evidence type="ECO:0000259" key="3">
    <source>
        <dbReference type="Pfam" id="PF08338"/>
    </source>
</evidence>
<dbReference type="Pfam" id="PF08338">
    <property type="entry name" value="DUF1731"/>
    <property type="match status" value="1"/>
</dbReference>
<dbReference type="AlphaFoldDB" id="A0A538TFZ1"/>
<dbReference type="Pfam" id="PF01370">
    <property type="entry name" value="Epimerase"/>
    <property type="match status" value="1"/>
</dbReference>
<dbReference type="InterPro" id="IPR036291">
    <property type="entry name" value="NAD(P)-bd_dom_sf"/>
</dbReference>
<dbReference type="SUPFAM" id="SSF55961">
    <property type="entry name" value="Bet v1-like"/>
    <property type="match status" value="1"/>
</dbReference>
<dbReference type="NCBIfam" id="TIGR01777">
    <property type="entry name" value="yfcH"/>
    <property type="match status" value="1"/>
</dbReference>
<dbReference type="Proteomes" id="UP000316609">
    <property type="component" value="Unassembled WGS sequence"/>
</dbReference>
<comment type="caution">
    <text evidence="4">The sequence shown here is derived from an EMBL/GenBank/DDBJ whole genome shotgun (WGS) entry which is preliminary data.</text>
</comment>
<evidence type="ECO:0000256" key="1">
    <source>
        <dbReference type="ARBA" id="ARBA00009353"/>
    </source>
</evidence>
<dbReference type="Gene3D" id="3.40.50.720">
    <property type="entry name" value="NAD(P)-binding Rossmann-like Domain"/>
    <property type="match status" value="1"/>
</dbReference>
<organism evidence="4 5">
    <name type="scientific">Eiseniibacteriota bacterium</name>
    <dbReference type="NCBI Taxonomy" id="2212470"/>
    <lineage>
        <taxon>Bacteria</taxon>
        <taxon>Candidatus Eiseniibacteriota</taxon>
    </lineage>
</organism>
<dbReference type="InterPro" id="IPR010099">
    <property type="entry name" value="SDR39U1"/>
</dbReference>
<gene>
    <name evidence="4" type="ORF">E6K78_11550</name>
</gene>
<dbReference type="PANTHER" id="PTHR11092">
    <property type="entry name" value="SUGAR NUCLEOTIDE EPIMERASE RELATED"/>
    <property type="match status" value="1"/>
</dbReference>
<dbReference type="InterPro" id="IPR023393">
    <property type="entry name" value="START-like_dom_sf"/>
</dbReference>
<protein>
    <submittedName>
        <fullName evidence="4">TIGR01777 family protein</fullName>
    </submittedName>
</protein>
<evidence type="ECO:0000313" key="4">
    <source>
        <dbReference type="EMBL" id="TMQ62538.1"/>
    </source>
</evidence>
<feature type="domain" description="DUF1731" evidence="3">
    <location>
        <begin position="320"/>
        <end position="366"/>
    </location>
</feature>